<dbReference type="EMBL" id="JACEIK010002414">
    <property type="protein sequence ID" value="MCD9561019.1"/>
    <property type="molecule type" value="Genomic_DNA"/>
</dbReference>
<proteinExistence type="predicted"/>
<name>A0ABS8USJ1_DATST</name>
<evidence type="ECO:0000313" key="2">
    <source>
        <dbReference type="EMBL" id="MCD9561019.1"/>
    </source>
</evidence>
<organism evidence="2 3">
    <name type="scientific">Datura stramonium</name>
    <name type="common">Jimsonweed</name>
    <name type="synonym">Common thornapple</name>
    <dbReference type="NCBI Taxonomy" id="4076"/>
    <lineage>
        <taxon>Eukaryota</taxon>
        <taxon>Viridiplantae</taxon>
        <taxon>Streptophyta</taxon>
        <taxon>Embryophyta</taxon>
        <taxon>Tracheophyta</taxon>
        <taxon>Spermatophyta</taxon>
        <taxon>Magnoliopsida</taxon>
        <taxon>eudicotyledons</taxon>
        <taxon>Gunneridae</taxon>
        <taxon>Pentapetalae</taxon>
        <taxon>asterids</taxon>
        <taxon>lamiids</taxon>
        <taxon>Solanales</taxon>
        <taxon>Solanaceae</taxon>
        <taxon>Solanoideae</taxon>
        <taxon>Datureae</taxon>
        <taxon>Datura</taxon>
    </lineage>
</organism>
<feature type="region of interest" description="Disordered" evidence="1">
    <location>
        <begin position="68"/>
        <end position="89"/>
    </location>
</feature>
<reference evidence="2 3" key="1">
    <citation type="journal article" date="2021" name="BMC Genomics">
        <title>Datura genome reveals duplications of psychoactive alkaloid biosynthetic genes and high mutation rate following tissue culture.</title>
        <authorList>
            <person name="Rajewski A."/>
            <person name="Carter-House D."/>
            <person name="Stajich J."/>
            <person name="Litt A."/>
        </authorList>
    </citation>
    <scope>NUCLEOTIDE SEQUENCE [LARGE SCALE GENOMIC DNA]</scope>
    <source>
        <strain evidence="2">AR-01</strain>
    </source>
</reference>
<evidence type="ECO:0000256" key="1">
    <source>
        <dbReference type="SAM" id="MobiDB-lite"/>
    </source>
</evidence>
<sequence>QLEHTARREAPSSWLYWPRDAIGNLAQGQAQGTAVLAQGHTLGSNTPAATARATRHLSWRDEARAAPHAMGCATRHGGHSNKAGDAARLPKWAKLTSHFN</sequence>
<gene>
    <name evidence="2" type="ORF">HAX54_019953</name>
</gene>
<dbReference type="Proteomes" id="UP000823775">
    <property type="component" value="Unassembled WGS sequence"/>
</dbReference>
<protein>
    <submittedName>
        <fullName evidence="2">Uncharacterized protein</fullName>
    </submittedName>
</protein>
<comment type="caution">
    <text evidence="2">The sequence shown here is derived from an EMBL/GenBank/DDBJ whole genome shotgun (WGS) entry which is preliminary data.</text>
</comment>
<keyword evidence="3" id="KW-1185">Reference proteome</keyword>
<feature type="non-terminal residue" evidence="2">
    <location>
        <position position="1"/>
    </location>
</feature>
<accession>A0ABS8USJ1</accession>
<evidence type="ECO:0000313" key="3">
    <source>
        <dbReference type="Proteomes" id="UP000823775"/>
    </source>
</evidence>